<dbReference type="InterPro" id="IPR029058">
    <property type="entry name" value="AB_hydrolase_fold"/>
</dbReference>
<dbReference type="PANTHER" id="PTHR11487">
    <property type="entry name" value="THIOESTERASE"/>
    <property type="match status" value="1"/>
</dbReference>
<reference evidence="4 5" key="1">
    <citation type="submission" date="2019-06" db="EMBL/GenBank/DDBJ databases">
        <title>Sequencing the genomes of 1000 actinobacteria strains.</title>
        <authorList>
            <person name="Klenk H.-P."/>
        </authorList>
    </citation>
    <scope>NUCLEOTIDE SEQUENCE [LARGE SCALE GENOMIC DNA]</scope>
    <source>
        <strain evidence="4 5">DSM 45015</strain>
    </source>
</reference>
<comment type="similarity">
    <text evidence="1">Belongs to the thioesterase family.</text>
</comment>
<protein>
    <submittedName>
        <fullName evidence="4">Surfactin synthase thioesterase subunit</fullName>
    </submittedName>
</protein>
<feature type="region of interest" description="Disordered" evidence="2">
    <location>
        <begin position="1"/>
        <end position="30"/>
    </location>
</feature>
<dbReference type="GO" id="GO:0008610">
    <property type="term" value="P:lipid biosynthetic process"/>
    <property type="evidence" value="ECO:0007669"/>
    <property type="project" value="TreeGrafter"/>
</dbReference>
<dbReference type="RefSeq" id="WP_141923964.1">
    <property type="nucleotide sequence ID" value="NZ_VFQC01000001.1"/>
</dbReference>
<dbReference type="EMBL" id="VFQC01000001">
    <property type="protein sequence ID" value="TQN32481.1"/>
    <property type="molecule type" value="Genomic_DNA"/>
</dbReference>
<feature type="domain" description="Thioesterase" evidence="3">
    <location>
        <begin position="38"/>
        <end position="257"/>
    </location>
</feature>
<dbReference type="AlphaFoldDB" id="A0A543NKY7"/>
<evidence type="ECO:0000256" key="1">
    <source>
        <dbReference type="ARBA" id="ARBA00007169"/>
    </source>
</evidence>
<dbReference type="PANTHER" id="PTHR11487:SF0">
    <property type="entry name" value="S-ACYL FATTY ACID SYNTHASE THIOESTERASE, MEDIUM CHAIN"/>
    <property type="match status" value="1"/>
</dbReference>
<name>A0A543NKY7_9ACTN</name>
<dbReference type="InterPro" id="IPR012223">
    <property type="entry name" value="TEII"/>
</dbReference>
<dbReference type="Pfam" id="PF00975">
    <property type="entry name" value="Thioesterase"/>
    <property type="match status" value="1"/>
</dbReference>
<keyword evidence="5" id="KW-1185">Reference proteome</keyword>
<evidence type="ECO:0000313" key="5">
    <source>
        <dbReference type="Proteomes" id="UP000317422"/>
    </source>
</evidence>
<evidence type="ECO:0000313" key="4">
    <source>
        <dbReference type="EMBL" id="TQN32481.1"/>
    </source>
</evidence>
<feature type="compositionally biased region" description="Basic and acidic residues" evidence="2">
    <location>
        <begin position="1"/>
        <end position="10"/>
    </location>
</feature>
<sequence>MPEQQPHAEDTAGQGETLPALVPLDPSAAATGSGEARRHLVCFPHAGAMPATYLTWFRGMDDRTALWGALRNSVSPTAPPAERWEPAVRGAAGAIARLPGTVLLYGHSMGAVLAYETAAELLARGEAVEHLVVSGREAPHAAREREGGWPTDPVSLVHAVDAAYGGIPPEITESRELAQVFGADLQEDLALHDAYTPRAAQPLPVRLTALVGEHDPAADPAAVREWQRHTSREFTCVTLPGGHMPPAEGRQRIVELLRGDHP</sequence>
<gene>
    <name evidence="4" type="ORF">FHX37_2441</name>
</gene>
<comment type="caution">
    <text evidence="4">The sequence shown here is derived from an EMBL/GenBank/DDBJ whole genome shotgun (WGS) entry which is preliminary data.</text>
</comment>
<accession>A0A543NKY7</accession>
<dbReference type="Gene3D" id="3.40.50.1820">
    <property type="entry name" value="alpha/beta hydrolase"/>
    <property type="match status" value="1"/>
</dbReference>
<organism evidence="4 5">
    <name type="scientific">Haloactinospora alba</name>
    <dbReference type="NCBI Taxonomy" id="405555"/>
    <lineage>
        <taxon>Bacteria</taxon>
        <taxon>Bacillati</taxon>
        <taxon>Actinomycetota</taxon>
        <taxon>Actinomycetes</taxon>
        <taxon>Streptosporangiales</taxon>
        <taxon>Nocardiopsidaceae</taxon>
        <taxon>Haloactinospora</taxon>
    </lineage>
</organism>
<evidence type="ECO:0000259" key="3">
    <source>
        <dbReference type="Pfam" id="PF00975"/>
    </source>
</evidence>
<dbReference type="OrthoDB" id="8480037at2"/>
<dbReference type="InterPro" id="IPR001031">
    <property type="entry name" value="Thioesterase"/>
</dbReference>
<dbReference type="Proteomes" id="UP000317422">
    <property type="component" value="Unassembled WGS sequence"/>
</dbReference>
<proteinExistence type="inferred from homology"/>
<evidence type="ECO:0000256" key="2">
    <source>
        <dbReference type="SAM" id="MobiDB-lite"/>
    </source>
</evidence>
<dbReference type="SUPFAM" id="SSF53474">
    <property type="entry name" value="alpha/beta-Hydrolases"/>
    <property type="match status" value="1"/>
</dbReference>